<feature type="compositionally biased region" description="Basic and acidic residues" evidence="1">
    <location>
        <begin position="473"/>
        <end position="484"/>
    </location>
</feature>
<feature type="region of interest" description="Disordered" evidence="1">
    <location>
        <begin position="234"/>
        <end position="300"/>
    </location>
</feature>
<evidence type="ECO:0008006" key="4">
    <source>
        <dbReference type="Google" id="ProtNLM"/>
    </source>
</evidence>
<dbReference type="GO" id="GO:0042752">
    <property type="term" value="P:regulation of circadian rhythm"/>
    <property type="evidence" value="ECO:0007669"/>
    <property type="project" value="InterPro"/>
</dbReference>
<dbReference type="InterPro" id="IPR039317">
    <property type="entry name" value="TIC"/>
</dbReference>
<feature type="region of interest" description="Disordered" evidence="1">
    <location>
        <begin position="468"/>
        <end position="504"/>
    </location>
</feature>
<proteinExistence type="predicted"/>
<evidence type="ECO:0000256" key="1">
    <source>
        <dbReference type="SAM" id="MobiDB-lite"/>
    </source>
</evidence>
<feature type="compositionally biased region" description="Acidic residues" evidence="1">
    <location>
        <begin position="1"/>
        <end position="10"/>
    </location>
</feature>
<feature type="compositionally biased region" description="Acidic residues" evidence="1">
    <location>
        <begin position="60"/>
        <end position="80"/>
    </location>
</feature>
<feature type="compositionally biased region" description="Pro residues" evidence="1">
    <location>
        <begin position="176"/>
        <end position="186"/>
    </location>
</feature>
<gene>
    <name evidence="2" type="ORF">Nepgr_020665</name>
</gene>
<feature type="compositionally biased region" description="Polar residues" evidence="1">
    <location>
        <begin position="1265"/>
        <end position="1279"/>
    </location>
</feature>
<feature type="compositionally biased region" description="Basic and acidic residues" evidence="1">
    <location>
        <begin position="252"/>
        <end position="266"/>
    </location>
</feature>
<name>A0AAD3XWA6_NEPGR</name>
<dbReference type="Proteomes" id="UP001279734">
    <property type="component" value="Unassembled WGS sequence"/>
</dbReference>
<feature type="region of interest" description="Disordered" evidence="1">
    <location>
        <begin position="1054"/>
        <end position="1082"/>
    </location>
</feature>
<feature type="compositionally biased region" description="Basic and acidic residues" evidence="1">
    <location>
        <begin position="492"/>
        <end position="504"/>
    </location>
</feature>
<organism evidence="2 3">
    <name type="scientific">Nepenthes gracilis</name>
    <name type="common">Slender pitcher plant</name>
    <dbReference type="NCBI Taxonomy" id="150966"/>
    <lineage>
        <taxon>Eukaryota</taxon>
        <taxon>Viridiplantae</taxon>
        <taxon>Streptophyta</taxon>
        <taxon>Embryophyta</taxon>
        <taxon>Tracheophyta</taxon>
        <taxon>Spermatophyta</taxon>
        <taxon>Magnoliopsida</taxon>
        <taxon>eudicotyledons</taxon>
        <taxon>Gunneridae</taxon>
        <taxon>Pentapetalae</taxon>
        <taxon>Caryophyllales</taxon>
        <taxon>Nepenthaceae</taxon>
        <taxon>Nepenthes</taxon>
    </lineage>
</organism>
<comment type="caution">
    <text evidence="2">The sequence shown here is derived from an EMBL/GenBank/DDBJ whole genome shotgun (WGS) entry which is preliminary data.</text>
</comment>
<feature type="compositionally biased region" description="Low complexity" evidence="1">
    <location>
        <begin position="1393"/>
        <end position="1407"/>
    </location>
</feature>
<evidence type="ECO:0000313" key="3">
    <source>
        <dbReference type="Proteomes" id="UP001279734"/>
    </source>
</evidence>
<feature type="compositionally biased region" description="Polar residues" evidence="1">
    <location>
        <begin position="234"/>
        <end position="249"/>
    </location>
</feature>
<feature type="compositionally biased region" description="Polar residues" evidence="1">
    <location>
        <begin position="1311"/>
        <end position="1342"/>
    </location>
</feature>
<feature type="compositionally biased region" description="Polar residues" evidence="1">
    <location>
        <begin position="274"/>
        <end position="295"/>
    </location>
</feature>
<feature type="region of interest" description="Disordered" evidence="1">
    <location>
        <begin position="1166"/>
        <end position="1187"/>
    </location>
</feature>
<keyword evidence="3" id="KW-1185">Reference proteome</keyword>
<feature type="compositionally biased region" description="Low complexity" evidence="1">
    <location>
        <begin position="1362"/>
        <end position="1374"/>
    </location>
</feature>
<reference evidence="2" key="1">
    <citation type="submission" date="2023-05" db="EMBL/GenBank/DDBJ databases">
        <title>Nepenthes gracilis genome sequencing.</title>
        <authorList>
            <person name="Fukushima K."/>
        </authorList>
    </citation>
    <scope>NUCLEOTIDE SEQUENCE</scope>
    <source>
        <strain evidence="2">SING2019-196</strain>
    </source>
</reference>
<feature type="compositionally biased region" description="Polar residues" evidence="1">
    <location>
        <begin position="91"/>
        <end position="101"/>
    </location>
</feature>
<dbReference type="GO" id="GO:0005634">
    <property type="term" value="C:nucleus"/>
    <property type="evidence" value="ECO:0007669"/>
    <property type="project" value="TreeGrafter"/>
</dbReference>
<feature type="compositionally biased region" description="Polar residues" evidence="1">
    <location>
        <begin position="933"/>
        <end position="944"/>
    </location>
</feature>
<feature type="region of interest" description="Disordered" evidence="1">
    <location>
        <begin position="879"/>
        <end position="944"/>
    </location>
</feature>
<sequence length="1522" mass="161120">MRDSPEDDGLVELQETARLRDRMSRKDRDRDRERVRDRDRSGKSKRRRGDKFINASNREDGEEDSSEESVNDEDEEDPDDGPARYIPPNPASLSSVTSSLTNHRRNYPPAAKVLLPPPTWKAADEVIGVSVPRKARSASTKRSHECWTTAGGTGEQFHIQASSSPVSLTMQSAPPVASPSPVPMSPSSPNASLKKKIKPDGPKQRPPKSSSKSSSSIQEEIEIEVAEVLYGLMRQSQGPSKQEVTSNDSPEVDFRGTNKSSSDSKSRVTSPVSNSPSVLPQTYSVLPQNSISSTPPLCEVAPTRKRQPAIYHDENPRVFVARCNPFSPVPKIEADSAPKRDGPPPSFQKNSVLAVENGGVLNDLMNLHGTPVALGPQSEQAKPEHGSIQADAKPLVVESASRDGVTVKVEDAQSTSLMESADNLGCSSNTKSFGVVDKENHRDDKFDIDLMAPPQFRLSPGRLGEMNYGGAEDAQKSMVADEKAVSGPSPKPTEDKAVKGDDKLNAEDVEQTTVKPIAEVADSDKLNLNRDNNNDLQHDVVKGGTRLGVDDSKLNHQLPKTTSRDDLNPDKTAQSISLKLQMSVAAAGWPGGPPPMGYVAPLQGVVSMDGSSMAVPAIQRKRCVTHCYIAKNIQCHQQFMKVNSFWPAAAASMPSFGAKPNNLNVAPSADMHGNVAGRNINRLQDKEQPHVFCSGIPVVKDKGSLDANSVDGTQKKQFLLQQSLPPGAPSNILHGPAFIFPFGHQAAAAASASGHPVSMKSAATTGSAASTSMASSAPLTISTAETAAVSPGMSFNFPNMPANETQYLAILGNSPYPFPIPSHVGAAPPYRESHAQAMPFFNGSFYSSQMLHPSQLQQQHLPHCQSLQLQQGYQNTGISTAASSSQRHLQNQQQRPKGSVPNGGSTNPSLQMLPAPKNRASQPAQHEIGCADSPSTADSHASRSSMSVYGQNIALPFHPSNFSLLTPTATLGGGTASVNQGEKKQQQQQQQHQRHQATKSGIESLTPPAFAVSFASISGTAPGLDISTMGRNHAVLQSLPEAARNNCQRMTAAAAAQSAQQKKKYRPSEDGKAGGVDSSSVEGERKAMALRASASFGQSITFARSDLSDTSIAAAITGNNVVDSSARSLNLVPGTVRVPRSSVSNAISNSTAANFQQQQTIELQKQQQFAASRSKTTATSNGSVFGDHVSKSSAVASKFPTSLPGYTPPLVQNSINPAQSPPWMSSLRPTTSQASSPSAATTTSAAMKSHPQQQSRPQQGQTTQISFGANPKSSTVSQGHQAPSSHQAPSPPMMVGSLSTSSVSKSAGGSPRTTSTVNKAGQSSTLSSQQRKNSPSASSQKPSPVVGRNVPSILGSPHITASQSQQQLQPQLSKQSIHHAQIFFSHPYMQAQAPHSANASSAASAASGYHLQRHRSEVPPLQQPQGHALTASSGMMPLLTPASLVSTTISDPAKTVTAAATAASSAKGGPPLQGISHPDQFPVQSSANIHHIVPSGLPYVQAVPSVQLKPADQNKQANKKEK</sequence>
<feature type="compositionally biased region" description="Basic and acidic residues" evidence="1">
    <location>
        <begin position="15"/>
        <end position="42"/>
    </location>
</feature>
<dbReference type="EMBL" id="BSYO01000019">
    <property type="protein sequence ID" value="GMH18824.1"/>
    <property type="molecule type" value="Genomic_DNA"/>
</dbReference>
<feature type="compositionally biased region" description="Polar residues" evidence="1">
    <location>
        <begin position="1169"/>
        <end position="1183"/>
    </location>
</feature>
<feature type="region of interest" description="Disordered" evidence="1">
    <location>
        <begin position="973"/>
        <end position="1002"/>
    </location>
</feature>
<feature type="compositionally biased region" description="Polar residues" evidence="1">
    <location>
        <begin position="159"/>
        <end position="171"/>
    </location>
</feature>
<protein>
    <recommendedName>
        <fullName evidence="4">Protein TIME FOR COFFEE-like</fullName>
    </recommendedName>
</protein>
<feature type="compositionally biased region" description="Low complexity" evidence="1">
    <location>
        <begin position="1229"/>
        <end position="1264"/>
    </location>
</feature>
<feature type="region of interest" description="Disordered" evidence="1">
    <location>
        <begin position="1"/>
        <end position="115"/>
    </location>
</feature>
<feature type="compositionally biased region" description="Polar residues" evidence="1">
    <location>
        <begin position="879"/>
        <end position="910"/>
    </location>
</feature>
<feature type="region of interest" description="Disordered" evidence="1">
    <location>
        <begin position="132"/>
        <end position="218"/>
    </location>
</feature>
<dbReference type="PANTHER" id="PTHR34798">
    <property type="entry name" value="PROTEIN TIME FOR COFFEE"/>
    <property type="match status" value="1"/>
</dbReference>
<feature type="region of interest" description="Disordered" evidence="1">
    <location>
        <begin position="1393"/>
        <end position="1433"/>
    </location>
</feature>
<feature type="region of interest" description="Disordered" evidence="1">
    <location>
        <begin position="1210"/>
        <end position="1374"/>
    </location>
</feature>
<accession>A0AAD3XWA6</accession>
<evidence type="ECO:0000313" key="2">
    <source>
        <dbReference type="EMBL" id="GMH18824.1"/>
    </source>
</evidence>
<feature type="region of interest" description="Disordered" evidence="1">
    <location>
        <begin position="547"/>
        <end position="570"/>
    </location>
</feature>
<dbReference type="PANTHER" id="PTHR34798:SF2">
    <property type="entry name" value="PROTEIN TIME FOR COFFEE"/>
    <property type="match status" value="1"/>
</dbReference>
<feature type="compositionally biased region" description="Low complexity" evidence="1">
    <location>
        <begin position="1280"/>
        <end position="1310"/>
    </location>
</feature>